<feature type="transmembrane region" description="Helical" evidence="5">
    <location>
        <begin position="252"/>
        <end position="271"/>
    </location>
</feature>
<feature type="transmembrane region" description="Helical" evidence="5">
    <location>
        <begin position="200"/>
        <end position="216"/>
    </location>
</feature>
<comment type="caution">
    <text evidence="7">The sequence shown here is derived from an EMBL/GenBank/DDBJ whole genome shotgun (WGS) entry which is preliminary data.</text>
</comment>
<feature type="transmembrane region" description="Helical" evidence="5">
    <location>
        <begin position="278"/>
        <end position="299"/>
    </location>
</feature>
<proteinExistence type="predicted"/>
<dbReference type="AlphaFoldDB" id="A0A2N0HK22"/>
<reference evidence="7 8" key="1">
    <citation type="submission" date="2017-11" db="EMBL/GenBank/DDBJ databases">
        <title>Genomic Encyclopedia of Type Strains, Phase III (KMG-III): the genomes of soil and plant-associated and newly described type strains.</title>
        <authorList>
            <person name="Whitman W."/>
        </authorList>
    </citation>
    <scope>NUCLEOTIDE SEQUENCE [LARGE SCALE GENOMIC DNA]</scope>
    <source>
        <strain evidence="7 8">CGMCC 1.12274</strain>
    </source>
</reference>
<feature type="transmembrane region" description="Helical" evidence="5">
    <location>
        <begin position="12"/>
        <end position="32"/>
    </location>
</feature>
<name>A0A2N0HK22_9SPHN</name>
<keyword evidence="7" id="KW-0436">Ligase</keyword>
<keyword evidence="4 5" id="KW-0472">Membrane</keyword>
<evidence type="ECO:0000313" key="7">
    <source>
        <dbReference type="EMBL" id="PKB19301.1"/>
    </source>
</evidence>
<dbReference type="EMBL" id="PHUF01000003">
    <property type="protein sequence ID" value="PKB19301.1"/>
    <property type="molecule type" value="Genomic_DNA"/>
</dbReference>
<organism evidence="7 8">
    <name type="scientific">Novosphingobium kunmingense</name>
    <dbReference type="NCBI Taxonomy" id="1211806"/>
    <lineage>
        <taxon>Bacteria</taxon>
        <taxon>Pseudomonadati</taxon>
        <taxon>Pseudomonadota</taxon>
        <taxon>Alphaproteobacteria</taxon>
        <taxon>Sphingomonadales</taxon>
        <taxon>Sphingomonadaceae</taxon>
        <taxon>Novosphingobium</taxon>
    </lineage>
</organism>
<evidence type="ECO:0000256" key="2">
    <source>
        <dbReference type="ARBA" id="ARBA00022692"/>
    </source>
</evidence>
<evidence type="ECO:0000256" key="5">
    <source>
        <dbReference type="SAM" id="Phobius"/>
    </source>
</evidence>
<dbReference type="PANTHER" id="PTHR37422">
    <property type="entry name" value="TEICHURONIC ACID BIOSYNTHESIS PROTEIN TUAE"/>
    <property type="match status" value="1"/>
</dbReference>
<sequence length="462" mass="47679">MHAAGLRSLARQGWLTAAAVFGAILLGGGGSPAPFPEILLQVLVALLALAWWLSGDDDNPRAVPRVAILLAGLMISVPLVQLIPLPPGIWHALPGRETAREALALVERENEWRALSLAPARTLAALLAVIPAALVLVMVAASGRAARFRVAGALALGGLATVLVGAAQVSQGAGGAMRFYIPDSAALDGFQANHNSTADVLLIALVAAIVVVRDAALHGGSLPNRRSVVLSLSGAIALVLSIAVILTASRTGIVLLPLALIACAVLLKPWLGLTRRTAAISVVAAALAASLAVIGATRIQVFDRVEARFALGRDMRPDLWRDSLFTAQQAFPVGYGMGNLVPALLAGERLEVVRETMPNRAHNEILELAVEAGAIGLIVWGVIAAALVTAAHRARAVAPANARALALAGAACLALLALHSLVDYPFRSMSLAIAGAACAGFLLPPRGSGFRAVRSIKGNEER</sequence>
<evidence type="ECO:0000256" key="3">
    <source>
        <dbReference type="ARBA" id="ARBA00022989"/>
    </source>
</evidence>
<dbReference type="Proteomes" id="UP000232587">
    <property type="component" value="Unassembled WGS sequence"/>
</dbReference>
<evidence type="ECO:0000259" key="6">
    <source>
        <dbReference type="Pfam" id="PF04932"/>
    </source>
</evidence>
<dbReference type="RefSeq" id="WP_157812499.1">
    <property type="nucleotide sequence ID" value="NZ_PHUF01000003.1"/>
</dbReference>
<dbReference type="PANTHER" id="PTHR37422:SF21">
    <property type="entry name" value="EXOQ-LIKE PROTEIN"/>
    <property type="match status" value="1"/>
</dbReference>
<feature type="transmembrane region" description="Helical" evidence="5">
    <location>
        <begin position="38"/>
        <end position="54"/>
    </location>
</feature>
<keyword evidence="3 5" id="KW-1133">Transmembrane helix</keyword>
<dbReference type="GO" id="GO:0016874">
    <property type="term" value="F:ligase activity"/>
    <property type="evidence" value="ECO:0007669"/>
    <property type="project" value="UniProtKB-KW"/>
</dbReference>
<protein>
    <submittedName>
        <fullName evidence="7">O-antigen ligase</fullName>
    </submittedName>
</protein>
<keyword evidence="2 5" id="KW-0812">Transmembrane</keyword>
<feature type="transmembrane region" description="Helical" evidence="5">
    <location>
        <begin position="66"/>
        <end position="85"/>
    </location>
</feature>
<dbReference type="Pfam" id="PF04932">
    <property type="entry name" value="Wzy_C"/>
    <property type="match status" value="1"/>
</dbReference>
<feature type="domain" description="O-antigen ligase-related" evidence="6">
    <location>
        <begin position="236"/>
        <end position="380"/>
    </location>
</feature>
<gene>
    <name evidence="7" type="ORF">B0I00_1532</name>
</gene>
<dbReference type="GO" id="GO:0016020">
    <property type="term" value="C:membrane"/>
    <property type="evidence" value="ECO:0007669"/>
    <property type="project" value="UniProtKB-SubCell"/>
</dbReference>
<keyword evidence="8" id="KW-1185">Reference proteome</keyword>
<evidence type="ECO:0000256" key="4">
    <source>
        <dbReference type="ARBA" id="ARBA00023136"/>
    </source>
</evidence>
<feature type="transmembrane region" description="Helical" evidence="5">
    <location>
        <begin position="372"/>
        <end position="392"/>
    </location>
</feature>
<dbReference type="InterPro" id="IPR007016">
    <property type="entry name" value="O-antigen_ligase-rel_domated"/>
</dbReference>
<evidence type="ECO:0000313" key="8">
    <source>
        <dbReference type="Proteomes" id="UP000232587"/>
    </source>
</evidence>
<feature type="transmembrane region" description="Helical" evidence="5">
    <location>
        <begin position="228"/>
        <end position="246"/>
    </location>
</feature>
<comment type="subcellular location">
    <subcellularLocation>
        <location evidence="1">Membrane</location>
        <topology evidence="1">Multi-pass membrane protein</topology>
    </subcellularLocation>
</comment>
<accession>A0A2N0HK22</accession>
<feature type="transmembrane region" description="Helical" evidence="5">
    <location>
        <begin position="148"/>
        <end position="169"/>
    </location>
</feature>
<dbReference type="InterPro" id="IPR051533">
    <property type="entry name" value="WaaL-like"/>
</dbReference>
<feature type="transmembrane region" description="Helical" evidence="5">
    <location>
        <begin position="122"/>
        <end position="141"/>
    </location>
</feature>
<dbReference type="OrthoDB" id="7628239at2"/>
<evidence type="ECO:0000256" key="1">
    <source>
        <dbReference type="ARBA" id="ARBA00004141"/>
    </source>
</evidence>
<feature type="transmembrane region" description="Helical" evidence="5">
    <location>
        <begin position="404"/>
        <end position="422"/>
    </location>
</feature>